<evidence type="ECO:0000313" key="1">
    <source>
        <dbReference type="EMBL" id="KQK02592.1"/>
    </source>
</evidence>
<dbReference type="EMBL" id="CM000881">
    <property type="protein sequence ID" value="KQK02592.1"/>
    <property type="molecule type" value="Genomic_DNA"/>
</dbReference>
<gene>
    <name evidence="1" type="ORF">BRADI_2g02531v3</name>
</gene>
<protein>
    <submittedName>
        <fullName evidence="1 2">Uncharacterized protein</fullName>
    </submittedName>
</protein>
<keyword evidence="3" id="KW-1185">Reference proteome</keyword>
<dbReference type="InParanoid" id="A0A0Q3FT62"/>
<accession>A0A0Q3FT62</accession>
<dbReference type="AlphaFoldDB" id="A0A0Q3FT62"/>
<reference evidence="2" key="3">
    <citation type="submission" date="2018-08" db="UniProtKB">
        <authorList>
            <consortium name="EnsemblPlants"/>
        </authorList>
    </citation>
    <scope>IDENTIFICATION</scope>
    <source>
        <strain evidence="2">cv. Bd21</strain>
    </source>
</reference>
<reference evidence="1 2" key="1">
    <citation type="journal article" date="2010" name="Nature">
        <title>Genome sequencing and analysis of the model grass Brachypodium distachyon.</title>
        <authorList>
            <consortium name="International Brachypodium Initiative"/>
        </authorList>
    </citation>
    <scope>NUCLEOTIDE SEQUENCE [LARGE SCALE GENOMIC DNA]</scope>
    <source>
        <strain evidence="1 2">Bd21</strain>
    </source>
</reference>
<dbReference type="Proteomes" id="UP000008810">
    <property type="component" value="Chromosome 2"/>
</dbReference>
<sequence length="107" mass="11401">MVNNYSSASVSPWQSIRTSFSRGRAAERGEAILFAVCGFCSPPPSGEGFRGSRGSSARRRRGVPLCALPYSVQGREGFAFPPASGESLIFCSLVVVGWGRMCSRSSC</sequence>
<reference evidence="1" key="2">
    <citation type="submission" date="2017-06" db="EMBL/GenBank/DDBJ databases">
        <title>WGS assembly of Brachypodium distachyon.</title>
        <authorList>
            <consortium name="The International Brachypodium Initiative"/>
            <person name="Lucas S."/>
            <person name="Harmon-Smith M."/>
            <person name="Lail K."/>
            <person name="Tice H."/>
            <person name="Grimwood J."/>
            <person name="Bruce D."/>
            <person name="Barry K."/>
            <person name="Shu S."/>
            <person name="Lindquist E."/>
            <person name="Wang M."/>
            <person name="Pitluck S."/>
            <person name="Vogel J.P."/>
            <person name="Garvin D.F."/>
            <person name="Mockler T.C."/>
            <person name="Schmutz J."/>
            <person name="Rokhsar D."/>
            <person name="Bevan M.W."/>
        </authorList>
    </citation>
    <scope>NUCLEOTIDE SEQUENCE</scope>
    <source>
        <strain evidence="1">Bd21</strain>
    </source>
</reference>
<organism evidence="1">
    <name type="scientific">Brachypodium distachyon</name>
    <name type="common">Purple false brome</name>
    <name type="synonym">Trachynia distachya</name>
    <dbReference type="NCBI Taxonomy" id="15368"/>
    <lineage>
        <taxon>Eukaryota</taxon>
        <taxon>Viridiplantae</taxon>
        <taxon>Streptophyta</taxon>
        <taxon>Embryophyta</taxon>
        <taxon>Tracheophyta</taxon>
        <taxon>Spermatophyta</taxon>
        <taxon>Magnoliopsida</taxon>
        <taxon>Liliopsida</taxon>
        <taxon>Poales</taxon>
        <taxon>Poaceae</taxon>
        <taxon>BOP clade</taxon>
        <taxon>Pooideae</taxon>
        <taxon>Stipodae</taxon>
        <taxon>Brachypodieae</taxon>
        <taxon>Brachypodium</taxon>
    </lineage>
</organism>
<name>A0A0Q3FT62_BRADI</name>
<dbReference type="Gramene" id="KQK02592">
    <property type="protein sequence ID" value="KQK02592"/>
    <property type="gene ID" value="BRADI_2g02531v3"/>
</dbReference>
<evidence type="ECO:0000313" key="2">
    <source>
        <dbReference type="EnsemblPlants" id="KQK02592"/>
    </source>
</evidence>
<evidence type="ECO:0000313" key="3">
    <source>
        <dbReference type="Proteomes" id="UP000008810"/>
    </source>
</evidence>
<dbReference type="EnsemblPlants" id="KQK02592">
    <property type="protein sequence ID" value="KQK02592"/>
    <property type="gene ID" value="BRADI_2g02531v3"/>
</dbReference>
<proteinExistence type="predicted"/>